<dbReference type="EMBL" id="JPKY01000030">
    <property type="protein sequence ID" value="KFH45557.1"/>
    <property type="molecule type" value="Genomic_DNA"/>
</dbReference>
<dbReference type="Pfam" id="PF03061">
    <property type="entry name" value="4HBT"/>
    <property type="match status" value="1"/>
</dbReference>
<dbReference type="CDD" id="cd03443">
    <property type="entry name" value="PaaI_thioesterase"/>
    <property type="match status" value="1"/>
</dbReference>
<keyword evidence="4" id="KW-1185">Reference proteome</keyword>
<organism evidence="3 4">
    <name type="scientific">Hapsidospora chrysogenum (strain ATCC 11550 / CBS 779.69 / DSM 880 / IAM 14645 / JCM 23072 / IMI 49137)</name>
    <name type="common">Acremonium chrysogenum</name>
    <dbReference type="NCBI Taxonomy" id="857340"/>
    <lineage>
        <taxon>Eukaryota</taxon>
        <taxon>Fungi</taxon>
        <taxon>Dikarya</taxon>
        <taxon>Ascomycota</taxon>
        <taxon>Pezizomycotina</taxon>
        <taxon>Sordariomycetes</taxon>
        <taxon>Hypocreomycetidae</taxon>
        <taxon>Hypocreales</taxon>
        <taxon>Bionectriaceae</taxon>
        <taxon>Hapsidospora</taxon>
    </lineage>
</organism>
<dbReference type="HOGENOM" id="CLU_089876_12_0_1"/>
<comment type="similarity">
    <text evidence="1">Belongs to the thioesterase PaaI family.</text>
</comment>
<evidence type="ECO:0000313" key="4">
    <source>
        <dbReference type="Proteomes" id="UP000029964"/>
    </source>
</evidence>
<dbReference type="GO" id="GO:0047617">
    <property type="term" value="F:fatty acyl-CoA hydrolase activity"/>
    <property type="evidence" value="ECO:0007669"/>
    <property type="project" value="InterPro"/>
</dbReference>
<proteinExistence type="inferred from homology"/>
<dbReference type="STRING" id="857340.A0A086T875"/>
<dbReference type="OrthoDB" id="46529at2759"/>
<reference evidence="4" key="1">
    <citation type="journal article" date="2014" name="Genome Announc.">
        <title>Genome sequence and annotation of Acremonium chrysogenum, producer of the beta-lactam antibiotic cephalosporin C.</title>
        <authorList>
            <person name="Terfehr D."/>
            <person name="Dahlmann T.A."/>
            <person name="Specht T."/>
            <person name="Zadra I."/>
            <person name="Kuernsteiner H."/>
            <person name="Kueck U."/>
        </authorList>
    </citation>
    <scope>NUCLEOTIDE SEQUENCE [LARGE SCALE GENOMIC DNA]</scope>
    <source>
        <strain evidence="4">ATCC 11550 / CBS 779.69 / DSM 880 / IAM 14645 / JCM 23072 / IMI 49137</strain>
    </source>
</reference>
<evidence type="ECO:0000259" key="2">
    <source>
        <dbReference type="Pfam" id="PF03061"/>
    </source>
</evidence>
<gene>
    <name evidence="3" type="ORF">ACRE_036150</name>
</gene>
<feature type="domain" description="Thioesterase" evidence="2">
    <location>
        <begin position="67"/>
        <end position="137"/>
    </location>
</feature>
<dbReference type="Gene3D" id="3.10.129.10">
    <property type="entry name" value="Hotdog Thioesterase"/>
    <property type="match status" value="1"/>
</dbReference>
<dbReference type="InterPro" id="IPR029069">
    <property type="entry name" value="HotDog_dom_sf"/>
</dbReference>
<evidence type="ECO:0000256" key="1">
    <source>
        <dbReference type="ARBA" id="ARBA00008324"/>
    </source>
</evidence>
<name>A0A086T875_HAPC1</name>
<dbReference type="InterPro" id="IPR006683">
    <property type="entry name" value="Thioestr_dom"/>
</dbReference>
<dbReference type="PANTHER" id="PTHR21660">
    <property type="entry name" value="THIOESTERASE SUPERFAMILY MEMBER-RELATED"/>
    <property type="match status" value="1"/>
</dbReference>
<dbReference type="PANTHER" id="PTHR21660:SF11">
    <property type="entry name" value="FAMILY PROTEIN, PUTATIVE (AFU_ORTHOLOGUE AFUA_4G04355)-RELATED"/>
    <property type="match status" value="1"/>
</dbReference>
<accession>A0A086T875</accession>
<evidence type="ECO:0000313" key="3">
    <source>
        <dbReference type="EMBL" id="KFH45557.1"/>
    </source>
</evidence>
<protein>
    <submittedName>
        <fullName evidence="3">Acyl-coenzyme A thioesterase-like protein</fullName>
    </submittedName>
</protein>
<dbReference type="SUPFAM" id="SSF54637">
    <property type="entry name" value="Thioesterase/thiol ester dehydrase-isomerase"/>
    <property type="match status" value="1"/>
</dbReference>
<dbReference type="InterPro" id="IPR039298">
    <property type="entry name" value="ACOT13"/>
</dbReference>
<sequence>MSTKDKQLGSQPTPEERTAHVQALIERLTANSPIYNILLSSVQLISTTPGVVTTHLTLTPTHVNSRGSLHGAVSAAIVDFTTGLAIGAWDLRSTTGASVDMHLSYLSTAVVGDTLEMVATAERVGGSLAYTTVRISKLVDGGEPKLVTLGQHTKYVKLPGQSGMN</sequence>
<dbReference type="Proteomes" id="UP000029964">
    <property type="component" value="Unassembled WGS sequence"/>
</dbReference>
<comment type="caution">
    <text evidence="3">The sequence shown here is derived from an EMBL/GenBank/DDBJ whole genome shotgun (WGS) entry which is preliminary data.</text>
</comment>
<dbReference type="AlphaFoldDB" id="A0A086T875"/>